<name>A0A5J4RQ66_9ZZZZ</name>
<evidence type="ECO:0000256" key="1">
    <source>
        <dbReference type="ARBA" id="ARBA00010641"/>
    </source>
</evidence>
<dbReference type="GO" id="GO:0016987">
    <property type="term" value="F:sigma factor activity"/>
    <property type="evidence" value="ECO:0007669"/>
    <property type="project" value="UniProtKB-KW"/>
</dbReference>
<dbReference type="InterPro" id="IPR013325">
    <property type="entry name" value="RNA_pol_sigma_r2"/>
</dbReference>
<dbReference type="GO" id="GO:0003677">
    <property type="term" value="F:DNA binding"/>
    <property type="evidence" value="ECO:0007669"/>
    <property type="project" value="UniProtKB-KW"/>
</dbReference>
<organism evidence="8">
    <name type="scientific">termite gut metagenome</name>
    <dbReference type="NCBI Taxonomy" id="433724"/>
    <lineage>
        <taxon>unclassified sequences</taxon>
        <taxon>metagenomes</taxon>
        <taxon>organismal metagenomes</taxon>
    </lineage>
</organism>
<reference evidence="8" key="1">
    <citation type="submission" date="2019-03" db="EMBL/GenBank/DDBJ databases">
        <title>Single cell metagenomics reveals metabolic interactions within the superorganism composed of flagellate Streblomastix strix and complex community of Bacteroidetes bacteria on its surface.</title>
        <authorList>
            <person name="Treitli S.C."/>
            <person name="Kolisko M."/>
            <person name="Husnik F."/>
            <person name="Keeling P."/>
            <person name="Hampl V."/>
        </authorList>
    </citation>
    <scope>NUCLEOTIDE SEQUENCE</scope>
    <source>
        <strain evidence="8">STM</strain>
    </source>
</reference>
<protein>
    <submittedName>
        <fullName evidence="8">ECF RNA polymerase sigma factor RpoE</fullName>
    </submittedName>
</protein>
<sequence>MTSKRYIQSDFPQNPKIADIFAQYHLQLKRFISKRVPSKEDCEDILQDVFCQLSKVDFEENPIRQVSAWLYSVARNRIIDHSRKQKEEEMPYYPDDEGELLAEEISVLLPDESSSPETTLIRSLIWEELGIALSELPAEQRTVFELTELDGFSFKEISESTGITVNTLISRKRYAVLYLRKRLFDLYEEFWD</sequence>
<dbReference type="InterPro" id="IPR007627">
    <property type="entry name" value="RNA_pol_sigma70_r2"/>
</dbReference>
<keyword evidence="2" id="KW-0805">Transcription regulation</keyword>
<evidence type="ECO:0000256" key="2">
    <source>
        <dbReference type="ARBA" id="ARBA00023015"/>
    </source>
</evidence>
<dbReference type="InterPro" id="IPR036388">
    <property type="entry name" value="WH-like_DNA-bd_sf"/>
</dbReference>
<gene>
    <name evidence="8" type="ORF">EZS27_015982</name>
</gene>
<dbReference type="EMBL" id="SNRY01000855">
    <property type="protein sequence ID" value="KAA6335818.1"/>
    <property type="molecule type" value="Genomic_DNA"/>
</dbReference>
<dbReference type="Pfam" id="PF04542">
    <property type="entry name" value="Sigma70_r2"/>
    <property type="match status" value="1"/>
</dbReference>
<dbReference type="Gene3D" id="1.10.10.10">
    <property type="entry name" value="Winged helix-like DNA-binding domain superfamily/Winged helix DNA-binding domain"/>
    <property type="match status" value="1"/>
</dbReference>
<dbReference type="CDD" id="cd06171">
    <property type="entry name" value="Sigma70_r4"/>
    <property type="match status" value="1"/>
</dbReference>
<dbReference type="AlphaFoldDB" id="A0A5J4RQ66"/>
<evidence type="ECO:0000259" key="6">
    <source>
        <dbReference type="Pfam" id="PF04542"/>
    </source>
</evidence>
<dbReference type="Gene3D" id="1.10.1740.10">
    <property type="match status" value="1"/>
</dbReference>
<evidence type="ECO:0000256" key="5">
    <source>
        <dbReference type="ARBA" id="ARBA00023163"/>
    </source>
</evidence>
<comment type="similarity">
    <text evidence="1">Belongs to the sigma-70 factor family. ECF subfamily.</text>
</comment>
<evidence type="ECO:0000256" key="4">
    <source>
        <dbReference type="ARBA" id="ARBA00023125"/>
    </source>
</evidence>
<feature type="domain" description="RNA polymerase sigma factor 70 region 4 type 2" evidence="7">
    <location>
        <begin position="132"/>
        <end position="167"/>
    </location>
</feature>
<dbReference type="GO" id="GO:0006352">
    <property type="term" value="P:DNA-templated transcription initiation"/>
    <property type="evidence" value="ECO:0007669"/>
    <property type="project" value="InterPro"/>
</dbReference>
<keyword evidence="5" id="KW-0804">Transcription</keyword>
<dbReference type="SUPFAM" id="SSF88659">
    <property type="entry name" value="Sigma3 and sigma4 domains of RNA polymerase sigma factors"/>
    <property type="match status" value="1"/>
</dbReference>
<feature type="domain" description="RNA polymerase sigma-70 region 2" evidence="6">
    <location>
        <begin position="21"/>
        <end position="86"/>
    </location>
</feature>
<dbReference type="InterPro" id="IPR013249">
    <property type="entry name" value="RNA_pol_sigma70_r4_t2"/>
</dbReference>
<dbReference type="SUPFAM" id="SSF88946">
    <property type="entry name" value="Sigma2 domain of RNA polymerase sigma factors"/>
    <property type="match status" value="1"/>
</dbReference>
<accession>A0A5J4RQ66</accession>
<dbReference type="InterPro" id="IPR013324">
    <property type="entry name" value="RNA_pol_sigma_r3/r4-like"/>
</dbReference>
<dbReference type="NCBIfam" id="TIGR02937">
    <property type="entry name" value="sigma70-ECF"/>
    <property type="match status" value="1"/>
</dbReference>
<dbReference type="PANTHER" id="PTHR43133:SF8">
    <property type="entry name" value="RNA POLYMERASE SIGMA FACTOR HI_1459-RELATED"/>
    <property type="match status" value="1"/>
</dbReference>
<proteinExistence type="inferred from homology"/>
<evidence type="ECO:0000256" key="3">
    <source>
        <dbReference type="ARBA" id="ARBA00023082"/>
    </source>
</evidence>
<evidence type="ECO:0000313" key="8">
    <source>
        <dbReference type="EMBL" id="KAA6335818.1"/>
    </source>
</evidence>
<keyword evidence="4" id="KW-0238">DNA-binding</keyword>
<keyword evidence="3" id="KW-0731">Sigma factor</keyword>
<dbReference type="PANTHER" id="PTHR43133">
    <property type="entry name" value="RNA POLYMERASE ECF-TYPE SIGMA FACTO"/>
    <property type="match status" value="1"/>
</dbReference>
<dbReference type="InterPro" id="IPR039425">
    <property type="entry name" value="RNA_pol_sigma-70-like"/>
</dbReference>
<evidence type="ECO:0000259" key="7">
    <source>
        <dbReference type="Pfam" id="PF08281"/>
    </source>
</evidence>
<comment type="caution">
    <text evidence="8">The sequence shown here is derived from an EMBL/GenBank/DDBJ whole genome shotgun (WGS) entry which is preliminary data.</text>
</comment>
<dbReference type="Pfam" id="PF08281">
    <property type="entry name" value="Sigma70_r4_2"/>
    <property type="match status" value="1"/>
</dbReference>
<dbReference type="InterPro" id="IPR014284">
    <property type="entry name" value="RNA_pol_sigma-70_dom"/>
</dbReference>